<dbReference type="Pfam" id="PF06985">
    <property type="entry name" value="HET"/>
    <property type="match status" value="1"/>
</dbReference>
<dbReference type="OrthoDB" id="5122891at2759"/>
<name>A0A8H5FSU2_9AGAR</name>
<proteinExistence type="predicted"/>
<evidence type="ECO:0000313" key="3">
    <source>
        <dbReference type="EMBL" id="KAF5348400.1"/>
    </source>
</evidence>
<feature type="domain" description="Heterokaryon incompatibility" evidence="1">
    <location>
        <begin position="57"/>
        <end position="150"/>
    </location>
</feature>
<comment type="caution">
    <text evidence="3">The sequence shown here is derived from an EMBL/GenBank/DDBJ whole genome shotgun (WGS) entry which is preliminary data.</text>
</comment>
<gene>
    <name evidence="3" type="ORF">D9758_010896</name>
</gene>
<dbReference type="Pfam" id="PF26640">
    <property type="entry name" value="DUF8212"/>
    <property type="match status" value="1"/>
</dbReference>
<organism evidence="3 4">
    <name type="scientific">Tetrapyrgos nigripes</name>
    <dbReference type="NCBI Taxonomy" id="182062"/>
    <lineage>
        <taxon>Eukaryota</taxon>
        <taxon>Fungi</taxon>
        <taxon>Dikarya</taxon>
        <taxon>Basidiomycota</taxon>
        <taxon>Agaricomycotina</taxon>
        <taxon>Agaricomycetes</taxon>
        <taxon>Agaricomycetidae</taxon>
        <taxon>Agaricales</taxon>
        <taxon>Marasmiineae</taxon>
        <taxon>Marasmiaceae</taxon>
        <taxon>Tetrapyrgos</taxon>
    </lineage>
</organism>
<reference evidence="3 4" key="1">
    <citation type="journal article" date="2020" name="ISME J.">
        <title>Uncovering the hidden diversity of litter-decomposition mechanisms in mushroom-forming fungi.</title>
        <authorList>
            <person name="Floudas D."/>
            <person name="Bentzer J."/>
            <person name="Ahren D."/>
            <person name="Johansson T."/>
            <person name="Persson P."/>
            <person name="Tunlid A."/>
        </authorList>
    </citation>
    <scope>NUCLEOTIDE SEQUENCE [LARGE SCALE GENOMIC DNA]</scope>
    <source>
        <strain evidence="3 4">CBS 291.85</strain>
    </source>
</reference>
<evidence type="ECO:0000259" key="2">
    <source>
        <dbReference type="Pfam" id="PF26640"/>
    </source>
</evidence>
<feature type="domain" description="DUF8212" evidence="2">
    <location>
        <begin position="267"/>
        <end position="373"/>
    </location>
</feature>
<dbReference type="PANTHER" id="PTHR10622">
    <property type="entry name" value="HET DOMAIN-CONTAINING PROTEIN"/>
    <property type="match status" value="1"/>
</dbReference>
<sequence>MLTQSNPPPRKLGTPAGLWKVGVGTLLSFIEAHLIMRLLHTSAYELKEFIGSNIPAYAILSHTWEGTEVLFSDLQDESTRKVAELKKDRSWKKVLGTCKRARDDGLEWVWIDTCCINKESSTELSQALNSMFRYYQDAFVCYTYLSDYHIENDSYPDELHGNASFQNCHWFTRGWTLQELLAPDSLVFLDAEWRDMGSRFGLREAISKVTGIPSQVLEDGDLEDYSVAAKMSWAAGRQTTQEEDIAYSLMGIFGVNFPPLYGEGADRAFMRLQEEIIKYSSDQSIFAWSAPSGDDTELRIPQRTYRGLLARSPSEFKTSGDVRDVKSPFWEPPKPQIPYTLTNLGLCIHLPIKPVRDCGGQPQDGLFVAILNCTVPQEEEQEEQEEEEEEEEYRDRTRRLAIYLQLIPYQGGHPQYERFYPGRLVLLSAGQSIDDWETKEIYVKEFLRNSSSMRPRSRKCFVQSVWEPKTVVSFSSSTDCVEVAKICRLSEYLNFQVSEAPEMDERANAVQYEFLFCPNHQAVQRRGLRKAYLVLIYDTSGQISLLISKSPWELEDLVDDRLEGIWRRNIHSAGRDRVLLALHDDGSILITARRKSGLTTSSGVQFCVEFDLIEGWQEKGLRPYSDKQDHSAPFMPPKIMASRLSMECDLMTSGVDGPFGWVDVFTPTKESHSAHVPKWLRVHRPFTSLLEVSSSSTEPAKLVLLRFVNRESRGRKQVLVIFEISDCRVCWYNVVADEMGIIFDDRDGVYIPLIPEQLWQKLSDPSSRKTISDTTSLSKSLVRTEMTAQLGERILDVEERVEGLRVKILAEGPITTVGRHYRMLRMAFEFLRCYE</sequence>
<evidence type="ECO:0000313" key="4">
    <source>
        <dbReference type="Proteomes" id="UP000559256"/>
    </source>
</evidence>
<protein>
    <recommendedName>
        <fullName evidence="5">Heterokaryon incompatibility domain-containing protein</fullName>
    </recommendedName>
</protein>
<dbReference type="AlphaFoldDB" id="A0A8H5FSU2"/>
<dbReference type="PANTHER" id="PTHR10622:SF10">
    <property type="entry name" value="HET DOMAIN-CONTAINING PROTEIN"/>
    <property type="match status" value="1"/>
</dbReference>
<keyword evidence="4" id="KW-1185">Reference proteome</keyword>
<evidence type="ECO:0008006" key="5">
    <source>
        <dbReference type="Google" id="ProtNLM"/>
    </source>
</evidence>
<dbReference type="InterPro" id="IPR010730">
    <property type="entry name" value="HET"/>
</dbReference>
<dbReference type="InterPro" id="IPR058525">
    <property type="entry name" value="DUF8212"/>
</dbReference>
<evidence type="ECO:0000259" key="1">
    <source>
        <dbReference type="Pfam" id="PF06985"/>
    </source>
</evidence>
<accession>A0A8H5FSU2</accession>
<dbReference type="Proteomes" id="UP000559256">
    <property type="component" value="Unassembled WGS sequence"/>
</dbReference>
<dbReference type="EMBL" id="JAACJM010000086">
    <property type="protein sequence ID" value="KAF5348400.1"/>
    <property type="molecule type" value="Genomic_DNA"/>
</dbReference>